<evidence type="ECO:0000259" key="1">
    <source>
        <dbReference type="Pfam" id="PF13229"/>
    </source>
</evidence>
<accession>X0RR43</accession>
<dbReference type="SUPFAM" id="SSF51126">
    <property type="entry name" value="Pectin lyase-like"/>
    <property type="match status" value="2"/>
</dbReference>
<organism evidence="2">
    <name type="scientific">marine sediment metagenome</name>
    <dbReference type="NCBI Taxonomy" id="412755"/>
    <lineage>
        <taxon>unclassified sequences</taxon>
        <taxon>metagenomes</taxon>
        <taxon>ecological metagenomes</taxon>
    </lineage>
</organism>
<feature type="domain" description="Right handed beta helix" evidence="1">
    <location>
        <begin position="202"/>
        <end position="345"/>
    </location>
</feature>
<dbReference type="EMBL" id="BARS01009202">
    <property type="protein sequence ID" value="GAF71324.1"/>
    <property type="molecule type" value="Genomic_DNA"/>
</dbReference>
<name>X0RR43_9ZZZZ</name>
<dbReference type="InterPro" id="IPR039448">
    <property type="entry name" value="Beta_helix"/>
</dbReference>
<dbReference type="Pfam" id="PF13229">
    <property type="entry name" value="Beta_helix"/>
    <property type="match status" value="1"/>
</dbReference>
<feature type="non-terminal residue" evidence="2">
    <location>
        <position position="349"/>
    </location>
</feature>
<sequence length="349" mass="35950">GRGFTFMNVGPKTVLNGLTIKGFNYRGLNADEYSMGDDPNISSGKNGIPVAGGGIICAMASPTIKNCVIIDCNIIGGNGADGAGGGAEDPNGGHGGWPGFAYGGGIACLFDSHPAIINCTFRNCFANGGNAGDGGDGSEPNGLGGKGGGWYYTEDVNWPYGYHLGDVLGLSIEEEENPFYGVGGDGSYDAYTKYTGLGGAAYVGPDCAPTFTSCTFINNQSFGGTSGICGIDGPSGLRREPSINWQIDNFGGAVYCDTNSTPKFVDCEFTDNEAAPNYPANNNDEYVSYGGAVAFEDGAAPTFEGCTFSGNQATIGGAMYLKEAVTLIDNCNFVDNSAYQGGGLYCIYS</sequence>
<dbReference type="AlphaFoldDB" id="X0RR43"/>
<proteinExistence type="predicted"/>
<reference evidence="2" key="1">
    <citation type="journal article" date="2014" name="Front. Microbiol.">
        <title>High frequency of phylogenetically diverse reductive dehalogenase-homologous genes in deep subseafloor sedimentary metagenomes.</title>
        <authorList>
            <person name="Kawai M."/>
            <person name="Futagami T."/>
            <person name="Toyoda A."/>
            <person name="Takaki Y."/>
            <person name="Nishi S."/>
            <person name="Hori S."/>
            <person name="Arai W."/>
            <person name="Tsubouchi T."/>
            <person name="Morono Y."/>
            <person name="Uchiyama I."/>
            <person name="Ito T."/>
            <person name="Fujiyama A."/>
            <person name="Inagaki F."/>
            <person name="Takami H."/>
        </authorList>
    </citation>
    <scope>NUCLEOTIDE SEQUENCE</scope>
    <source>
        <strain evidence="2">Expedition CK06-06</strain>
    </source>
</reference>
<comment type="caution">
    <text evidence="2">The sequence shown here is derived from an EMBL/GenBank/DDBJ whole genome shotgun (WGS) entry which is preliminary data.</text>
</comment>
<feature type="non-terminal residue" evidence="2">
    <location>
        <position position="1"/>
    </location>
</feature>
<protein>
    <recommendedName>
        <fullName evidence="1">Right handed beta helix domain-containing protein</fullName>
    </recommendedName>
</protein>
<evidence type="ECO:0000313" key="2">
    <source>
        <dbReference type="EMBL" id="GAF71324.1"/>
    </source>
</evidence>
<gene>
    <name evidence="2" type="ORF">S01H1_17359</name>
</gene>
<dbReference type="InterPro" id="IPR011050">
    <property type="entry name" value="Pectin_lyase_fold/virulence"/>
</dbReference>